<evidence type="ECO:0000313" key="1">
    <source>
        <dbReference type="EMBL" id="KRY16083.1"/>
    </source>
</evidence>
<organism evidence="1 2">
    <name type="scientific">Trichinella patagoniensis</name>
    <dbReference type="NCBI Taxonomy" id="990121"/>
    <lineage>
        <taxon>Eukaryota</taxon>
        <taxon>Metazoa</taxon>
        <taxon>Ecdysozoa</taxon>
        <taxon>Nematoda</taxon>
        <taxon>Enoplea</taxon>
        <taxon>Dorylaimia</taxon>
        <taxon>Trichinellida</taxon>
        <taxon>Trichinellidae</taxon>
        <taxon>Trichinella</taxon>
    </lineage>
</organism>
<sequence>MEKLSHKTVTNPPSVISVTHAFMTTNSFPFAVSSVHEHAAPCFTHRALHNRGFDLRGPYDNDGKSSLSTAYLGCVLIAGENLALPADVAHSAAWPTTPGVTAGEALSSQSPECRSSQFLHLLQQLREVSPASLRVVTAAAADPVTSLSASLVSRSASFSTEETLALSVVISLITRSSCDAI</sequence>
<dbReference type="Proteomes" id="UP000054783">
    <property type="component" value="Unassembled WGS sequence"/>
</dbReference>
<name>A0A0V0ZVJ5_9BILA</name>
<dbReference type="EMBL" id="JYDQ01000084">
    <property type="protein sequence ID" value="KRY16083.1"/>
    <property type="molecule type" value="Genomic_DNA"/>
</dbReference>
<evidence type="ECO:0000313" key="2">
    <source>
        <dbReference type="Proteomes" id="UP000054783"/>
    </source>
</evidence>
<proteinExistence type="predicted"/>
<protein>
    <submittedName>
        <fullName evidence="1">Uncharacterized protein</fullName>
    </submittedName>
</protein>
<keyword evidence="2" id="KW-1185">Reference proteome</keyword>
<dbReference type="AlphaFoldDB" id="A0A0V0ZVJ5"/>
<accession>A0A0V0ZVJ5</accession>
<reference evidence="1 2" key="1">
    <citation type="submission" date="2015-01" db="EMBL/GenBank/DDBJ databases">
        <title>Evolution of Trichinella species and genotypes.</title>
        <authorList>
            <person name="Korhonen P.K."/>
            <person name="Edoardo P."/>
            <person name="Giuseppe L.R."/>
            <person name="Gasser R.B."/>
        </authorList>
    </citation>
    <scope>NUCLEOTIDE SEQUENCE [LARGE SCALE GENOMIC DNA]</scope>
    <source>
        <strain evidence="1">ISS2496</strain>
    </source>
</reference>
<gene>
    <name evidence="1" type="ORF">T12_15551</name>
</gene>
<comment type="caution">
    <text evidence="1">The sequence shown here is derived from an EMBL/GenBank/DDBJ whole genome shotgun (WGS) entry which is preliminary data.</text>
</comment>